<dbReference type="OrthoDB" id="30968at2157"/>
<feature type="transmembrane region" description="Helical" evidence="1">
    <location>
        <begin position="73"/>
        <end position="93"/>
    </location>
</feature>
<dbReference type="HOGENOM" id="CLU_1080177_0_0_2"/>
<protein>
    <recommendedName>
        <fullName evidence="4">NarG-like domain-containing protein</fullName>
    </recommendedName>
</protein>
<sequence length="257" mass="29048">MKELLELSLWVFLPAALVIFAFGATYRILRYVFLYQKGVYIHRKTGAGAKIKGLIMSFLNPIIFNIRTKPIDFFAGLLALHFVGLILLIFLLAQHVAYLSAIIPFYSLLWPFALPISSITGTLTVTSPIGGEIRVSPIWGPLTIVLNGDILTIFSLIGIGYKIVEKLWEKAHGAKNVRVGDLLIWPLLFTIVVTGWLAAHHYPPGIENYRLVLGLHIAASALFVAVWPFTKFFHFLWGYWYGKLHEWYDVVIKRGAH</sequence>
<dbReference type="KEGG" id="pis:Pisl_0199"/>
<evidence type="ECO:0000313" key="2">
    <source>
        <dbReference type="EMBL" id="ABL87381.1"/>
    </source>
</evidence>
<feature type="transmembrane region" description="Helical" evidence="1">
    <location>
        <begin position="211"/>
        <end position="230"/>
    </location>
</feature>
<dbReference type="RefSeq" id="WP_011761958.1">
    <property type="nucleotide sequence ID" value="NC_008701.1"/>
</dbReference>
<feature type="transmembrane region" description="Helical" evidence="1">
    <location>
        <begin position="105"/>
        <end position="126"/>
    </location>
</feature>
<evidence type="ECO:0000313" key="3">
    <source>
        <dbReference type="Proteomes" id="UP000002595"/>
    </source>
</evidence>
<proteinExistence type="predicted"/>
<gene>
    <name evidence="2" type="ordered locus">Pisl_0199</name>
</gene>
<dbReference type="InterPro" id="IPR036197">
    <property type="entry name" value="NarG-like_sf"/>
</dbReference>
<dbReference type="eggNOG" id="arCOG06072">
    <property type="taxonomic scope" value="Archaea"/>
</dbReference>
<dbReference type="EMBL" id="CP000504">
    <property type="protein sequence ID" value="ABL87381.1"/>
    <property type="molecule type" value="Genomic_DNA"/>
</dbReference>
<reference evidence="2" key="1">
    <citation type="submission" date="2006-12" db="EMBL/GenBank/DDBJ databases">
        <title>Complete sequence of Pyrobaculum islandicum DSM 4184.</title>
        <authorList>
            <person name="Copeland A."/>
            <person name="Lucas S."/>
            <person name="Lapidus A."/>
            <person name="Barry K."/>
            <person name="Detter J.C."/>
            <person name="Glavina del Rio T."/>
            <person name="Dalin E."/>
            <person name="Tice H."/>
            <person name="Pitluck S."/>
            <person name="Meincke L."/>
            <person name="Brettin T."/>
            <person name="Bruce D."/>
            <person name="Han C."/>
            <person name="Tapia R."/>
            <person name="Gilna P."/>
            <person name="Schmutz J."/>
            <person name="Larimer F."/>
            <person name="Land M."/>
            <person name="Hauser L."/>
            <person name="Kyrpides N."/>
            <person name="Mikhailova N."/>
            <person name="Cozen A.E."/>
            <person name="Fitz-Gibbon S.T."/>
            <person name="House C.H."/>
            <person name="Saltikov C."/>
            <person name="Lowe T."/>
            <person name="Richardson P."/>
        </authorList>
    </citation>
    <scope>NUCLEOTIDE SEQUENCE [LARGE SCALE GENOMIC DNA]</scope>
    <source>
        <strain evidence="2">DSM 4184</strain>
    </source>
</reference>
<feature type="transmembrane region" description="Helical" evidence="1">
    <location>
        <begin position="7"/>
        <end position="29"/>
    </location>
</feature>
<dbReference type="AlphaFoldDB" id="A1RQZ9"/>
<organism evidence="2 3">
    <name type="scientific">Pyrobaculum islandicum (strain DSM 4184 / JCM 9189 / GEO3)</name>
    <dbReference type="NCBI Taxonomy" id="384616"/>
    <lineage>
        <taxon>Archaea</taxon>
        <taxon>Thermoproteota</taxon>
        <taxon>Thermoprotei</taxon>
        <taxon>Thermoproteales</taxon>
        <taxon>Thermoproteaceae</taxon>
        <taxon>Pyrobaculum</taxon>
    </lineage>
</organism>
<dbReference type="STRING" id="384616.Pisl_0199"/>
<keyword evidence="3" id="KW-1185">Reference proteome</keyword>
<dbReference type="GeneID" id="4617169"/>
<keyword evidence="1" id="KW-0472">Membrane</keyword>
<accession>A1RQZ9</accession>
<feature type="transmembrane region" description="Helical" evidence="1">
    <location>
        <begin position="138"/>
        <end position="161"/>
    </location>
</feature>
<dbReference type="SUPFAM" id="SSF103501">
    <property type="entry name" value="Respiratory nitrate reductase 1 gamma chain"/>
    <property type="match status" value="1"/>
</dbReference>
<name>A1RQZ9_PYRIL</name>
<evidence type="ECO:0008006" key="4">
    <source>
        <dbReference type="Google" id="ProtNLM"/>
    </source>
</evidence>
<evidence type="ECO:0000256" key="1">
    <source>
        <dbReference type="SAM" id="Phobius"/>
    </source>
</evidence>
<keyword evidence="1" id="KW-0812">Transmembrane</keyword>
<keyword evidence="1" id="KW-1133">Transmembrane helix</keyword>
<dbReference type="Proteomes" id="UP000002595">
    <property type="component" value="Chromosome"/>
</dbReference>
<feature type="transmembrane region" description="Helical" evidence="1">
    <location>
        <begin position="182"/>
        <end position="199"/>
    </location>
</feature>